<feature type="region of interest" description="Disordered" evidence="1">
    <location>
        <begin position="84"/>
        <end position="107"/>
    </location>
</feature>
<feature type="non-terminal residue" evidence="4">
    <location>
        <position position="260"/>
    </location>
</feature>
<dbReference type="InterPro" id="IPR000601">
    <property type="entry name" value="PKD_dom"/>
</dbReference>
<dbReference type="InterPro" id="IPR035986">
    <property type="entry name" value="PKD_dom_sf"/>
</dbReference>
<protein>
    <recommendedName>
        <fullName evidence="5">PKD domain-containing protein</fullName>
    </recommendedName>
</protein>
<evidence type="ECO:0000313" key="4">
    <source>
        <dbReference type="EMBL" id="GAI44791.1"/>
    </source>
</evidence>
<dbReference type="EMBL" id="BARV01028126">
    <property type="protein sequence ID" value="GAI44791.1"/>
    <property type="molecule type" value="Genomic_DNA"/>
</dbReference>
<dbReference type="PROSITE" id="PS50853">
    <property type="entry name" value="FN3"/>
    <property type="match status" value="1"/>
</dbReference>
<dbReference type="SUPFAM" id="SSF49299">
    <property type="entry name" value="PKD domain"/>
    <property type="match status" value="1"/>
</dbReference>
<reference evidence="4" key="1">
    <citation type="journal article" date="2014" name="Front. Microbiol.">
        <title>High frequency of phylogenetically diverse reductive dehalogenase-homologous genes in deep subseafloor sedimentary metagenomes.</title>
        <authorList>
            <person name="Kawai M."/>
            <person name="Futagami T."/>
            <person name="Toyoda A."/>
            <person name="Takaki Y."/>
            <person name="Nishi S."/>
            <person name="Hori S."/>
            <person name="Arai W."/>
            <person name="Tsubouchi T."/>
            <person name="Morono Y."/>
            <person name="Uchiyama I."/>
            <person name="Ito T."/>
            <person name="Fujiyama A."/>
            <person name="Inagaki F."/>
            <person name="Takami H."/>
        </authorList>
    </citation>
    <scope>NUCLEOTIDE SEQUENCE</scope>
    <source>
        <strain evidence="4">Expedition CK06-06</strain>
    </source>
</reference>
<dbReference type="AlphaFoldDB" id="X1PQJ4"/>
<proteinExistence type="predicted"/>
<dbReference type="Gene3D" id="3.20.20.80">
    <property type="entry name" value="Glycosidases"/>
    <property type="match status" value="1"/>
</dbReference>
<dbReference type="InterPro" id="IPR003961">
    <property type="entry name" value="FN3_dom"/>
</dbReference>
<dbReference type="Gene3D" id="2.60.40.10">
    <property type="entry name" value="Immunoglobulins"/>
    <property type="match status" value="1"/>
</dbReference>
<dbReference type="PROSITE" id="PS50093">
    <property type="entry name" value="PKD"/>
    <property type="match status" value="1"/>
</dbReference>
<evidence type="ECO:0000259" key="2">
    <source>
        <dbReference type="PROSITE" id="PS50093"/>
    </source>
</evidence>
<feature type="domain" description="Fibronectin type-III" evidence="3">
    <location>
        <begin position="95"/>
        <end position="189"/>
    </location>
</feature>
<sequence length="260" mass="28208">GYDPFMTGRTTAYWLLDKPTIVGESPAKTGQYTVSEMVNNCFINGYGGIMPWSYSANDGAGTWDECKSELKSFRDAHSSIVDYSSTPVVNNPPNIPAQPTGTATGNTDTSYSYYTSATDPDGDQVKYTFDWDDGTTSETALVNSGETGSTSHSWTAEGTYQVKVKATDSKGTTSSWSNALTVLITTIPNLDGNSYNNLDSLEVYPNPFVLTNNSDEVNFIKLPSNSILRIYTLSGKLVRILTGTGNKISWNGNNESKKPI</sequence>
<comment type="caution">
    <text evidence="4">The sequence shown here is derived from an EMBL/GenBank/DDBJ whole genome shotgun (WGS) entry which is preliminary data.</text>
</comment>
<dbReference type="InterPro" id="IPR013783">
    <property type="entry name" value="Ig-like_fold"/>
</dbReference>
<feature type="domain" description="PKD" evidence="2">
    <location>
        <begin position="122"/>
        <end position="187"/>
    </location>
</feature>
<evidence type="ECO:0000256" key="1">
    <source>
        <dbReference type="SAM" id="MobiDB-lite"/>
    </source>
</evidence>
<organism evidence="4">
    <name type="scientific">marine sediment metagenome</name>
    <dbReference type="NCBI Taxonomy" id="412755"/>
    <lineage>
        <taxon>unclassified sequences</taxon>
        <taxon>metagenomes</taxon>
        <taxon>ecological metagenomes</taxon>
    </lineage>
</organism>
<feature type="non-terminal residue" evidence="4">
    <location>
        <position position="1"/>
    </location>
</feature>
<dbReference type="Pfam" id="PF18911">
    <property type="entry name" value="PKD_4"/>
    <property type="match status" value="1"/>
</dbReference>
<name>X1PQJ4_9ZZZZ</name>
<evidence type="ECO:0008006" key="5">
    <source>
        <dbReference type="Google" id="ProtNLM"/>
    </source>
</evidence>
<dbReference type="CDD" id="cd00146">
    <property type="entry name" value="PKD"/>
    <property type="match status" value="1"/>
</dbReference>
<gene>
    <name evidence="4" type="ORF">S06H3_45105</name>
</gene>
<accession>X1PQJ4</accession>
<evidence type="ECO:0000259" key="3">
    <source>
        <dbReference type="PROSITE" id="PS50853"/>
    </source>
</evidence>
<feature type="compositionally biased region" description="Polar residues" evidence="1">
    <location>
        <begin position="84"/>
        <end position="106"/>
    </location>
</feature>